<evidence type="ECO:0000313" key="1">
    <source>
        <dbReference type="EMBL" id="MFI6502571.1"/>
    </source>
</evidence>
<accession>A0ABW7Z3J1</accession>
<evidence type="ECO:0000313" key="2">
    <source>
        <dbReference type="Proteomes" id="UP001612741"/>
    </source>
</evidence>
<dbReference type="Proteomes" id="UP001612741">
    <property type="component" value="Unassembled WGS sequence"/>
</dbReference>
<dbReference type="PANTHER" id="PTHR38436">
    <property type="entry name" value="POLYKETIDE CYCLASE SNOAL-LIKE DOMAIN"/>
    <property type="match status" value="1"/>
</dbReference>
<dbReference type="RefSeq" id="WP_397087948.1">
    <property type="nucleotide sequence ID" value="NZ_JBITGY010000010.1"/>
</dbReference>
<proteinExistence type="predicted"/>
<dbReference type="SUPFAM" id="SSF54427">
    <property type="entry name" value="NTF2-like"/>
    <property type="match status" value="1"/>
</dbReference>
<organism evidence="1 2">
    <name type="scientific">Nonomuraea typhae</name>
    <dbReference type="NCBI Taxonomy" id="2603600"/>
    <lineage>
        <taxon>Bacteria</taxon>
        <taxon>Bacillati</taxon>
        <taxon>Actinomycetota</taxon>
        <taxon>Actinomycetes</taxon>
        <taxon>Streptosporangiales</taxon>
        <taxon>Streptosporangiaceae</taxon>
        <taxon>Nonomuraea</taxon>
    </lineage>
</organism>
<dbReference type="Pfam" id="PF07366">
    <property type="entry name" value="SnoaL"/>
    <property type="match status" value="1"/>
</dbReference>
<dbReference type="EMBL" id="JBITGY010000010">
    <property type="protein sequence ID" value="MFI6502571.1"/>
    <property type="molecule type" value="Genomic_DNA"/>
</dbReference>
<dbReference type="Gene3D" id="3.10.450.50">
    <property type="match status" value="1"/>
</dbReference>
<comment type="caution">
    <text evidence="1">The sequence shown here is derived from an EMBL/GenBank/DDBJ whole genome shotgun (WGS) entry which is preliminary data.</text>
</comment>
<name>A0ABW7Z3J1_9ACTN</name>
<protein>
    <submittedName>
        <fullName evidence="1">Ester cyclase</fullName>
    </submittedName>
</protein>
<dbReference type="PANTHER" id="PTHR38436:SF1">
    <property type="entry name" value="ESTER CYCLASE"/>
    <property type="match status" value="1"/>
</dbReference>
<gene>
    <name evidence="1" type="ORF">ACIBG2_34700</name>
</gene>
<reference evidence="1 2" key="1">
    <citation type="submission" date="2024-10" db="EMBL/GenBank/DDBJ databases">
        <title>The Natural Products Discovery Center: Release of the First 8490 Sequenced Strains for Exploring Actinobacteria Biosynthetic Diversity.</title>
        <authorList>
            <person name="Kalkreuter E."/>
            <person name="Kautsar S.A."/>
            <person name="Yang D."/>
            <person name="Bader C.D."/>
            <person name="Teijaro C.N."/>
            <person name="Fluegel L."/>
            <person name="Davis C.M."/>
            <person name="Simpson J.R."/>
            <person name="Lauterbach L."/>
            <person name="Steele A.D."/>
            <person name="Gui C."/>
            <person name="Meng S."/>
            <person name="Li G."/>
            <person name="Viehrig K."/>
            <person name="Ye F."/>
            <person name="Su P."/>
            <person name="Kiefer A.F."/>
            <person name="Nichols A."/>
            <person name="Cepeda A.J."/>
            <person name="Yan W."/>
            <person name="Fan B."/>
            <person name="Jiang Y."/>
            <person name="Adhikari A."/>
            <person name="Zheng C.-J."/>
            <person name="Schuster L."/>
            <person name="Cowan T.M."/>
            <person name="Smanski M.J."/>
            <person name="Chevrette M.G."/>
            <person name="De Carvalho L.P.S."/>
            <person name="Shen B."/>
        </authorList>
    </citation>
    <scope>NUCLEOTIDE SEQUENCE [LARGE SCALE GENOMIC DNA]</scope>
    <source>
        <strain evidence="1 2">NPDC050545</strain>
    </source>
</reference>
<dbReference type="InterPro" id="IPR032710">
    <property type="entry name" value="NTF2-like_dom_sf"/>
</dbReference>
<keyword evidence="2" id="KW-1185">Reference proteome</keyword>
<dbReference type="InterPro" id="IPR009959">
    <property type="entry name" value="Cyclase_SnoaL-like"/>
</dbReference>
<sequence>MLADSHTALLHTEEELRNLEVIRALRRATAEGRRAYMAPEAVVHRRGMAHLAVRSGGPYRPEGIPDRYDEVLAMIAKGDRVWAVWTVRGTHAGTLFGQAATGRPVEVLEVGIWRLSGGKVVEAWFFADEYALAQTLGILS</sequence>